<comment type="caution">
    <text evidence="1">The sequence shown here is derived from an EMBL/GenBank/DDBJ whole genome shotgun (WGS) entry which is preliminary data.</text>
</comment>
<dbReference type="InterPro" id="IPR038116">
    <property type="entry name" value="TrpR-like_sf"/>
</dbReference>
<reference evidence="2" key="1">
    <citation type="submission" date="2017-09" db="EMBL/GenBank/DDBJ databases">
        <title>Depth-based differentiation of microbial function through sediment-hosted aquifers and enrichment of novel symbionts in the deep terrestrial subsurface.</title>
        <authorList>
            <person name="Probst A.J."/>
            <person name="Ladd B."/>
            <person name="Jarett J.K."/>
            <person name="Geller-Mcgrath D.E."/>
            <person name="Sieber C.M.K."/>
            <person name="Emerson J.B."/>
            <person name="Anantharaman K."/>
            <person name="Thomas B.C."/>
            <person name="Malmstrom R."/>
            <person name="Stieglmeier M."/>
            <person name="Klingl A."/>
            <person name="Woyke T."/>
            <person name="Ryan C.M."/>
            <person name="Banfield J.F."/>
        </authorList>
    </citation>
    <scope>NUCLEOTIDE SEQUENCE [LARGE SCALE GENOMIC DNA]</scope>
</reference>
<organism evidence="1 2">
    <name type="scientific">Candidatus Kaiserbacteria bacterium CG_4_8_14_3_um_filter_38_9</name>
    <dbReference type="NCBI Taxonomy" id="1974599"/>
    <lineage>
        <taxon>Bacteria</taxon>
        <taxon>Candidatus Kaiseribacteriota</taxon>
    </lineage>
</organism>
<proteinExistence type="predicted"/>
<sequence>MTNISKTNLEPEAEQKLLKQFSNLFADISSRKAQNLFEQILTKSERIMLIKRLAIVLMLEEGFSTYKISRTLKVSDATVRSIRHYHRKNEFNFVLGAVKKTEFDYKKFLDVLDILLLAGMPPRGRGRWQFLKESLRK</sequence>
<dbReference type="Proteomes" id="UP000230837">
    <property type="component" value="Unassembled WGS sequence"/>
</dbReference>
<accession>A0A2M7IPI0</accession>
<gene>
    <name evidence="1" type="ORF">COZ82_00610</name>
</gene>
<dbReference type="InterPro" id="IPR000831">
    <property type="entry name" value="Trp_repress"/>
</dbReference>
<dbReference type="Gene3D" id="1.10.1270.10">
    <property type="entry name" value="TrpR-like"/>
    <property type="match status" value="1"/>
</dbReference>
<dbReference type="GO" id="GO:0043565">
    <property type="term" value="F:sequence-specific DNA binding"/>
    <property type="evidence" value="ECO:0007669"/>
    <property type="project" value="InterPro"/>
</dbReference>
<name>A0A2M7IPI0_9BACT</name>
<protein>
    <recommendedName>
        <fullName evidence="3">HTH luxR-type domain-containing protein</fullName>
    </recommendedName>
</protein>
<dbReference type="InterPro" id="IPR010921">
    <property type="entry name" value="Trp_repressor/repl_initiator"/>
</dbReference>
<dbReference type="GO" id="GO:0003700">
    <property type="term" value="F:DNA-binding transcription factor activity"/>
    <property type="evidence" value="ECO:0007669"/>
    <property type="project" value="InterPro"/>
</dbReference>
<dbReference type="SUPFAM" id="SSF48295">
    <property type="entry name" value="TrpR-like"/>
    <property type="match status" value="1"/>
</dbReference>
<dbReference type="AlphaFoldDB" id="A0A2M7IPI0"/>
<dbReference type="Pfam" id="PF01371">
    <property type="entry name" value="Trp_repressor"/>
    <property type="match status" value="1"/>
</dbReference>
<evidence type="ECO:0000313" key="1">
    <source>
        <dbReference type="EMBL" id="PIW97249.1"/>
    </source>
</evidence>
<dbReference type="EMBL" id="PFHR01000035">
    <property type="protein sequence ID" value="PIW97249.1"/>
    <property type="molecule type" value="Genomic_DNA"/>
</dbReference>
<evidence type="ECO:0008006" key="3">
    <source>
        <dbReference type="Google" id="ProtNLM"/>
    </source>
</evidence>
<evidence type="ECO:0000313" key="2">
    <source>
        <dbReference type="Proteomes" id="UP000230837"/>
    </source>
</evidence>